<dbReference type="InParanoid" id="B4NFH3"/>
<protein>
    <submittedName>
        <fullName evidence="2">Uncharacterized protein</fullName>
    </submittedName>
</protein>
<sequence length="235" mass="26539">MDLPVNSAASTASTPNPKQSHIHKQLVHYATKSSRIFYIHDASAWHDFVTDLPPYRDLTSHELRNIFLTDVLPKVFLYPMPDPIKKLLSILDLHPCFRRVSQGYQYVPGSHGPINVQLTLKPNRDYCLLSEVSSARPCQTILVDTDGKNPSGASNVQLSPKTLAMLSSILSTDSELLMCQMHSLGEIHQRLRKAKQSFENNGTMAPYRSNINDLTRRLEIFVTVKKKVCQTMSDF</sequence>
<dbReference type="EMBL" id="CH964251">
    <property type="protein sequence ID" value="EDW83040.1"/>
    <property type="molecule type" value="Genomic_DNA"/>
</dbReference>
<reference evidence="2 3" key="1">
    <citation type="journal article" date="2007" name="Nature">
        <title>Evolution of genes and genomes on the Drosophila phylogeny.</title>
        <authorList>
            <consortium name="Drosophila 12 Genomes Consortium"/>
            <person name="Clark A.G."/>
            <person name="Eisen M.B."/>
            <person name="Smith D.R."/>
            <person name="Bergman C.M."/>
            <person name="Oliver B."/>
            <person name="Markow T.A."/>
            <person name="Kaufman T.C."/>
            <person name="Kellis M."/>
            <person name="Gelbart W."/>
            <person name="Iyer V.N."/>
            <person name="Pollard D.A."/>
            <person name="Sackton T.B."/>
            <person name="Larracuente A.M."/>
            <person name="Singh N.D."/>
            <person name="Abad J.P."/>
            <person name="Abt D.N."/>
            <person name="Adryan B."/>
            <person name="Aguade M."/>
            <person name="Akashi H."/>
            <person name="Anderson W.W."/>
            <person name="Aquadro C.F."/>
            <person name="Ardell D.H."/>
            <person name="Arguello R."/>
            <person name="Artieri C.G."/>
            <person name="Barbash D.A."/>
            <person name="Barker D."/>
            <person name="Barsanti P."/>
            <person name="Batterham P."/>
            <person name="Batzoglou S."/>
            <person name="Begun D."/>
            <person name="Bhutkar A."/>
            <person name="Blanco E."/>
            <person name="Bosak S.A."/>
            <person name="Bradley R.K."/>
            <person name="Brand A.D."/>
            <person name="Brent M.R."/>
            <person name="Brooks A.N."/>
            <person name="Brown R.H."/>
            <person name="Butlin R.K."/>
            <person name="Caggese C."/>
            <person name="Calvi B.R."/>
            <person name="Bernardo de Carvalho A."/>
            <person name="Caspi A."/>
            <person name="Castrezana S."/>
            <person name="Celniker S.E."/>
            <person name="Chang J.L."/>
            <person name="Chapple C."/>
            <person name="Chatterji S."/>
            <person name="Chinwalla A."/>
            <person name="Civetta A."/>
            <person name="Clifton S.W."/>
            <person name="Comeron J.M."/>
            <person name="Costello J.C."/>
            <person name="Coyne J.A."/>
            <person name="Daub J."/>
            <person name="David R.G."/>
            <person name="Delcher A.L."/>
            <person name="Delehaunty K."/>
            <person name="Do C.B."/>
            <person name="Ebling H."/>
            <person name="Edwards K."/>
            <person name="Eickbush T."/>
            <person name="Evans J.D."/>
            <person name="Filipski A."/>
            <person name="Findeiss S."/>
            <person name="Freyhult E."/>
            <person name="Fulton L."/>
            <person name="Fulton R."/>
            <person name="Garcia A.C."/>
            <person name="Gardiner A."/>
            <person name="Garfield D.A."/>
            <person name="Garvin B.E."/>
            <person name="Gibson G."/>
            <person name="Gilbert D."/>
            <person name="Gnerre S."/>
            <person name="Godfrey J."/>
            <person name="Good R."/>
            <person name="Gotea V."/>
            <person name="Gravely B."/>
            <person name="Greenberg A.J."/>
            <person name="Griffiths-Jones S."/>
            <person name="Gross S."/>
            <person name="Guigo R."/>
            <person name="Gustafson E.A."/>
            <person name="Haerty W."/>
            <person name="Hahn M.W."/>
            <person name="Halligan D.L."/>
            <person name="Halpern A.L."/>
            <person name="Halter G.M."/>
            <person name="Han M.V."/>
            <person name="Heger A."/>
            <person name="Hillier L."/>
            <person name="Hinrichs A.S."/>
            <person name="Holmes I."/>
            <person name="Hoskins R.A."/>
            <person name="Hubisz M.J."/>
            <person name="Hultmark D."/>
            <person name="Huntley M.A."/>
            <person name="Jaffe D.B."/>
            <person name="Jagadeeshan S."/>
            <person name="Jeck W.R."/>
            <person name="Johnson J."/>
            <person name="Jones C.D."/>
            <person name="Jordan W.C."/>
            <person name="Karpen G.H."/>
            <person name="Kataoka E."/>
            <person name="Keightley P.D."/>
            <person name="Kheradpour P."/>
            <person name="Kirkness E.F."/>
            <person name="Koerich L.B."/>
            <person name="Kristiansen K."/>
            <person name="Kudrna D."/>
            <person name="Kulathinal R.J."/>
            <person name="Kumar S."/>
            <person name="Kwok R."/>
            <person name="Lander E."/>
            <person name="Langley C.H."/>
            <person name="Lapoint R."/>
            <person name="Lazzaro B.P."/>
            <person name="Lee S.J."/>
            <person name="Levesque L."/>
            <person name="Li R."/>
            <person name="Lin C.F."/>
            <person name="Lin M.F."/>
            <person name="Lindblad-Toh K."/>
            <person name="Llopart A."/>
            <person name="Long M."/>
            <person name="Low L."/>
            <person name="Lozovsky E."/>
            <person name="Lu J."/>
            <person name="Luo M."/>
            <person name="Machado C.A."/>
            <person name="Makalowski W."/>
            <person name="Marzo M."/>
            <person name="Matsuda M."/>
            <person name="Matzkin L."/>
            <person name="McAllister B."/>
            <person name="McBride C.S."/>
            <person name="McKernan B."/>
            <person name="McKernan K."/>
            <person name="Mendez-Lago M."/>
            <person name="Minx P."/>
            <person name="Mollenhauer M.U."/>
            <person name="Montooth K."/>
            <person name="Mount S.M."/>
            <person name="Mu X."/>
            <person name="Myers E."/>
            <person name="Negre B."/>
            <person name="Newfeld S."/>
            <person name="Nielsen R."/>
            <person name="Noor M.A."/>
            <person name="O'Grady P."/>
            <person name="Pachter L."/>
            <person name="Papaceit M."/>
            <person name="Parisi M.J."/>
            <person name="Parisi M."/>
            <person name="Parts L."/>
            <person name="Pedersen J.S."/>
            <person name="Pesole G."/>
            <person name="Phillippy A.M."/>
            <person name="Ponting C.P."/>
            <person name="Pop M."/>
            <person name="Porcelli D."/>
            <person name="Powell J.R."/>
            <person name="Prohaska S."/>
            <person name="Pruitt K."/>
            <person name="Puig M."/>
            <person name="Quesneville H."/>
            <person name="Ram K.R."/>
            <person name="Rand D."/>
            <person name="Rasmussen M.D."/>
            <person name="Reed L.K."/>
            <person name="Reenan R."/>
            <person name="Reily A."/>
            <person name="Remington K.A."/>
            <person name="Rieger T.T."/>
            <person name="Ritchie M.G."/>
            <person name="Robin C."/>
            <person name="Rogers Y.H."/>
            <person name="Rohde C."/>
            <person name="Rozas J."/>
            <person name="Rubenfield M.J."/>
            <person name="Ruiz A."/>
            <person name="Russo S."/>
            <person name="Salzberg S.L."/>
            <person name="Sanchez-Gracia A."/>
            <person name="Saranga D.J."/>
            <person name="Sato H."/>
            <person name="Schaeffer S.W."/>
            <person name="Schatz M.C."/>
            <person name="Schlenke T."/>
            <person name="Schwartz R."/>
            <person name="Segarra C."/>
            <person name="Singh R.S."/>
            <person name="Sirot L."/>
            <person name="Sirota M."/>
            <person name="Sisneros N.B."/>
            <person name="Smith C.D."/>
            <person name="Smith T.F."/>
            <person name="Spieth J."/>
            <person name="Stage D.E."/>
            <person name="Stark A."/>
            <person name="Stephan W."/>
            <person name="Strausberg R.L."/>
            <person name="Strempel S."/>
            <person name="Sturgill D."/>
            <person name="Sutton G."/>
            <person name="Sutton G.G."/>
            <person name="Tao W."/>
            <person name="Teichmann S."/>
            <person name="Tobari Y.N."/>
            <person name="Tomimura Y."/>
            <person name="Tsolas J.M."/>
            <person name="Valente V.L."/>
            <person name="Venter E."/>
            <person name="Venter J.C."/>
            <person name="Vicario S."/>
            <person name="Vieira F.G."/>
            <person name="Vilella A.J."/>
            <person name="Villasante A."/>
            <person name="Walenz B."/>
            <person name="Wang J."/>
            <person name="Wasserman M."/>
            <person name="Watts T."/>
            <person name="Wilson D."/>
            <person name="Wilson R.K."/>
            <person name="Wing R.A."/>
            <person name="Wolfner M.F."/>
            <person name="Wong A."/>
            <person name="Wong G.K."/>
            <person name="Wu C.I."/>
            <person name="Wu G."/>
            <person name="Yamamoto D."/>
            <person name="Yang H.P."/>
            <person name="Yang S.P."/>
            <person name="Yorke J.A."/>
            <person name="Yoshida K."/>
            <person name="Zdobnov E."/>
            <person name="Zhang P."/>
            <person name="Zhang Y."/>
            <person name="Zimin A.V."/>
            <person name="Baldwin J."/>
            <person name="Abdouelleil A."/>
            <person name="Abdulkadir J."/>
            <person name="Abebe A."/>
            <person name="Abera B."/>
            <person name="Abreu J."/>
            <person name="Acer S.C."/>
            <person name="Aftuck L."/>
            <person name="Alexander A."/>
            <person name="An P."/>
            <person name="Anderson E."/>
            <person name="Anderson S."/>
            <person name="Arachi H."/>
            <person name="Azer M."/>
            <person name="Bachantsang P."/>
            <person name="Barry A."/>
            <person name="Bayul T."/>
            <person name="Berlin A."/>
            <person name="Bessette D."/>
            <person name="Bloom T."/>
            <person name="Blye J."/>
            <person name="Boguslavskiy L."/>
            <person name="Bonnet C."/>
            <person name="Boukhgalter B."/>
            <person name="Bourzgui I."/>
            <person name="Brown A."/>
            <person name="Cahill P."/>
            <person name="Channer S."/>
            <person name="Cheshatsang Y."/>
            <person name="Chuda L."/>
            <person name="Citroen M."/>
            <person name="Collymore A."/>
            <person name="Cooke P."/>
            <person name="Costello M."/>
            <person name="D'Aco K."/>
            <person name="Daza R."/>
            <person name="De Haan G."/>
            <person name="DeGray S."/>
            <person name="DeMaso C."/>
            <person name="Dhargay N."/>
            <person name="Dooley K."/>
            <person name="Dooley E."/>
            <person name="Doricent M."/>
            <person name="Dorje P."/>
            <person name="Dorjee K."/>
            <person name="Dupes A."/>
            <person name="Elong R."/>
            <person name="Falk J."/>
            <person name="Farina A."/>
            <person name="Faro S."/>
            <person name="Ferguson D."/>
            <person name="Fisher S."/>
            <person name="Foley C.D."/>
            <person name="Franke A."/>
            <person name="Friedrich D."/>
            <person name="Gadbois L."/>
            <person name="Gearin G."/>
            <person name="Gearin C.R."/>
            <person name="Giannoukos G."/>
            <person name="Goode T."/>
            <person name="Graham J."/>
            <person name="Grandbois E."/>
            <person name="Grewal S."/>
            <person name="Gyaltsen K."/>
            <person name="Hafez N."/>
            <person name="Hagos B."/>
            <person name="Hall J."/>
            <person name="Henson C."/>
            <person name="Hollinger A."/>
            <person name="Honan T."/>
            <person name="Huard M.D."/>
            <person name="Hughes L."/>
            <person name="Hurhula B."/>
            <person name="Husby M.E."/>
            <person name="Kamat A."/>
            <person name="Kanga B."/>
            <person name="Kashin S."/>
            <person name="Khazanovich D."/>
            <person name="Kisner P."/>
            <person name="Lance K."/>
            <person name="Lara M."/>
            <person name="Lee W."/>
            <person name="Lennon N."/>
            <person name="Letendre F."/>
            <person name="LeVine R."/>
            <person name="Lipovsky A."/>
            <person name="Liu X."/>
            <person name="Liu J."/>
            <person name="Liu S."/>
            <person name="Lokyitsang T."/>
            <person name="Lokyitsang Y."/>
            <person name="Lubonja R."/>
            <person name="Lui A."/>
            <person name="MacDonald P."/>
            <person name="Magnisalis V."/>
            <person name="Maru K."/>
            <person name="Matthews C."/>
            <person name="McCusker W."/>
            <person name="McDonough S."/>
            <person name="Mehta T."/>
            <person name="Meldrim J."/>
            <person name="Meneus L."/>
            <person name="Mihai O."/>
            <person name="Mihalev A."/>
            <person name="Mihova T."/>
            <person name="Mittelman R."/>
            <person name="Mlenga V."/>
            <person name="Montmayeur A."/>
            <person name="Mulrain L."/>
            <person name="Navidi A."/>
            <person name="Naylor J."/>
            <person name="Negash T."/>
            <person name="Nguyen T."/>
            <person name="Nguyen N."/>
            <person name="Nicol R."/>
            <person name="Norbu C."/>
            <person name="Norbu N."/>
            <person name="Novod N."/>
            <person name="O'Neill B."/>
            <person name="Osman S."/>
            <person name="Markiewicz E."/>
            <person name="Oyono O.L."/>
            <person name="Patti C."/>
            <person name="Phunkhang P."/>
            <person name="Pierre F."/>
            <person name="Priest M."/>
            <person name="Raghuraman S."/>
            <person name="Rege F."/>
            <person name="Reyes R."/>
            <person name="Rise C."/>
            <person name="Rogov P."/>
            <person name="Ross K."/>
            <person name="Ryan E."/>
            <person name="Settipalli S."/>
            <person name="Shea T."/>
            <person name="Sherpa N."/>
            <person name="Shi L."/>
            <person name="Shih D."/>
            <person name="Sparrow T."/>
            <person name="Spaulding J."/>
            <person name="Stalker J."/>
            <person name="Stange-Thomann N."/>
            <person name="Stavropoulos S."/>
            <person name="Stone C."/>
            <person name="Strader C."/>
            <person name="Tesfaye S."/>
            <person name="Thomson T."/>
            <person name="Thoulutsang Y."/>
            <person name="Thoulutsang D."/>
            <person name="Topham K."/>
            <person name="Topping I."/>
            <person name="Tsamla T."/>
            <person name="Vassiliev H."/>
            <person name="Vo A."/>
            <person name="Wangchuk T."/>
            <person name="Wangdi T."/>
            <person name="Weiand M."/>
            <person name="Wilkinson J."/>
            <person name="Wilson A."/>
            <person name="Yadav S."/>
            <person name="Young G."/>
            <person name="Yu Q."/>
            <person name="Zembek L."/>
            <person name="Zhong D."/>
            <person name="Zimmer A."/>
            <person name="Zwirko Z."/>
            <person name="Jaffe D.B."/>
            <person name="Alvarez P."/>
            <person name="Brockman W."/>
            <person name="Butler J."/>
            <person name="Chin C."/>
            <person name="Gnerre S."/>
            <person name="Grabherr M."/>
            <person name="Kleber M."/>
            <person name="Mauceli E."/>
            <person name="MacCallum I."/>
        </authorList>
    </citation>
    <scope>NUCLEOTIDE SEQUENCE [LARGE SCALE GENOMIC DNA]</scope>
    <source>
        <strain evidence="3">Tucson 14030-0811.24</strain>
    </source>
</reference>
<feature type="region of interest" description="Disordered" evidence="1">
    <location>
        <begin position="1"/>
        <end position="22"/>
    </location>
</feature>
<feature type="compositionally biased region" description="Polar residues" evidence="1">
    <location>
        <begin position="7"/>
        <end position="19"/>
    </location>
</feature>
<accession>B4NFH3</accession>
<dbReference type="PhylomeDB" id="B4NFH3"/>
<dbReference type="OrthoDB" id="8003490at2759"/>
<evidence type="ECO:0000313" key="2">
    <source>
        <dbReference type="EMBL" id="EDW83040.1"/>
    </source>
</evidence>
<keyword evidence="3" id="KW-1185">Reference proteome</keyword>
<proteinExistence type="predicted"/>
<dbReference type="HOGENOM" id="CLU_1066623_0_0_1"/>
<dbReference type="KEGG" id="dwi:6649580"/>
<evidence type="ECO:0000313" key="3">
    <source>
        <dbReference type="Proteomes" id="UP000007798"/>
    </source>
</evidence>
<evidence type="ECO:0000256" key="1">
    <source>
        <dbReference type="SAM" id="MobiDB-lite"/>
    </source>
</evidence>
<dbReference type="eggNOG" id="ENOG502T88C">
    <property type="taxonomic scope" value="Eukaryota"/>
</dbReference>
<dbReference type="Proteomes" id="UP000007798">
    <property type="component" value="Unassembled WGS sequence"/>
</dbReference>
<organism evidence="2 3">
    <name type="scientific">Drosophila willistoni</name>
    <name type="common">Fruit fly</name>
    <dbReference type="NCBI Taxonomy" id="7260"/>
    <lineage>
        <taxon>Eukaryota</taxon>
        <taxon>Metazoa</taxon>
        <taxon>Ecdysozoa</taxon>
        <taxon>Arthropoda</taxon>
        <taxon>Hexapoda</taxon>
        <taxon>Insecta</taxon>
        <taxon>Pterygota</taxon>
        <taxon>Neoptera</taxon>
        <taxon>Endopterygota</taxon>
        <taxon>Diptera</taxon>
        <taxon>Brachycera</taxon>
        <taxon>Muscomorpha</taxon>
        <taxon>Ephydroidea</taxon>
        <taxon>Drosophilidae</taxon>
        <taxon>Drosophila</taxon>
        <taxon>Sophophora</taxon>
    </lineage>
</organism>
<gene>
    <name evidence="2" type="primary">Dwil\GK22526</name>
    <name evidence="2" type="ORF">Dwil_GK22526</name>
</gene>
<dbReference type="AlphaFoldDB" id="B4NFH3"/>
<name>B4NFH3_DROWI</name>